<evidence type="ECO:0000256" key="1">
    <source>
        <dbReference type="SAM" id="SignalP"/>
    </source>
</evidence>
<dbReference type="AlphaFoldDB" id="A0A9X2RHN7"/>
<dbReference type="EMBL" id="JANDBC010000002">
    <property type="protein sequence ID" value="MCP9291989.1"/>
    <property type="molecule type" value="Genomic_DNA"/>
</dbReference>
<dbReference type="Proteomes" id="UP001139125">
    <property type="component" value="Unassembled WGS sequence"/>
</dbReference>
<feature type="domain" description="Secretion system C-terminal sorting" evidence="2">
    <location>
        <begin position="386"/>
        <end position="460"/>
    </location>
</feature>
<reference evidence="3" key="1">
    <citation type="submission" date="2022-06" db="EMBL/GenBank/DDBJ databases">
        <title>Gracilimonas sp. CAU 1638 isolated from sea sediment.</title>
        <authorList>
            <person name="Kim W."/>
        </authorList>
    </citation>
    <scope>NUCLEOTIDE SEQUENCE</scope>
    <source>
        <strain evidence="3">CAU 1638</strain>
    </source>
</reference>
<gene>
    <name evidence="3" type="ORF">NM125_10415</name>
</gene>
<evidence type="ECO:0000313" key="3">
    <source>
        <dbReference type="EMBL" id="MCP9291989.1"/>
    </source>
</evidence>
<dbReference type="RefSeq" id="WP_255134863.1">
    <property type="nucleotide sequence ID" value="NZ_JANDBC010000002.1"/>
</dbReference>
<proteinExistence type="predicted"/>
<comment type="caution">
    <text evidence="3">The sequence shown here is derived from an EMBL/GenBank/DDBJ whole genome shotgun (WGS) entry which is preliminary data.</text>
</comment>
<organism evidence="3 4">
    <name type="scientific">Gracilimonas sediminicola</name>
    <dbReference type="NCBI Taxonomy" id="2952158"/>
    <lineage>
        <taxon>Bacteria</taxon>
        <taxon>Pseudomonadati</taxon>
        <taxon>Balneolota</taxon>
        <taxon>Balneolia</taxon>
        <taxon>Balneolales</taxon>
        <taxon>Balneolaceae</taxon>
        <taxon>Gracilimonas</taxon>
    </lineage>
</organism>
<evidence type="ECO:0000259" key="2">
    <source>
        <dbReference type="Pfam" id="PF18962"/>
    </source>
</evidence>
<dbReference type="NCBIfam" id="TIGR04183">
    <property type="entry name" value="Por_Secre_tail"/>
    <property type="match status" value="1"/>
</dbReference>
<feature type="signal peptide" evidence="1">
    <location>
        <begin position="1"/>
        <end position="22"/>
    </location>
</feature>
<sequence>MMKTNKLLMVLSFMLLPALAFAQWTQDTTFVPDGDDLFFEVHGVAVDNEGKVWVQSFYSTETIVVNRDLGDDGVPDTLSTRAIYVYNADGTPADFSPLTVLEWEDGETPNDTLGRYWDPSLNDGAGGYDTRSGRGIEADYDGNIIISQWNVLFKLNSDGKVLAKVAPEIGSLTEASTDRDGNVYVSAVVATDAPIVKYDPNLENPEEIITLTSSFSRDFQVSPDGNKVWWAGYTLGAVLEYSRPDEFSSFGAVPDTVLRGYKAESFDLHPQTYNLWIGSGSLNDVPAEGIQPQTWYAFDYSTLGSDETRLDSIQWAAGADVTSGYDNARPRALDFSPDGTIAYIGSFSAGETDVDLQKFTTDQVYTSNEDENKNEIPEGYSLSQNYPNPFNPTTNIEYTINQAGPVTLKVYDMTGREVATLVNTRMNAGEHVVSFDASNLSSGVYIYSLQANGVRLTNKMTLIK</sequence>
<name>A0A9X2RHN7_9BACT</name>
<dbReference type="InterPro" id="IPR026444">
    <property type="entry name" value="Secre_tail"/>
</dbReference>
<evidence type="ECO:0000313" key="4">
    <source>
        <dbReference type="Proteomes" id="UP001139125"/>
    </source>
</evidence>
<feature type="chain" id="PRO_5040744233" evidence="1">
    <location>
        <begin position="23"/>
        <end position="464"/>
    </location>
</feature>
<dbReference type="Pfam" id="PF18962">
    <property type="entry name" value="Por_Secre_tail"/>
    <property type="match status" value="1"/>
</dbReference>
<keyword evidence="1" id="KW-0732">Signal</keyword>
<dbReference type="SUPFAM" id="SSF63829">
    <property type="entry name" value="Calcium-dependent phosphotriesterase"/>
    <property type="match status" value="1"/>
</dbReference>
<dbReference type="Gene3D" id="2.60.40.4070">
    <property type="match status" value="1"/>
</dbReference>
<dbReference type="Gene3D" id="2.120.10.30">
    <property type="entry name" value="TolB, C-terminal domain"/>
    <property type="match status" value="1"/>
</dbReference>
<keyword evidence="4" id="KW-1185">Reference proteome</keyword>
<dbReference type="InterPro" id="IPR011042">
    <property type="entry name" value="6-blade_b-propeller_TolB-like"/>
</dbReference>
<protein>
    <submittedName>
        <fullName evidence="3">T9SS type A sorting domain-containing protein</fullName>
    </submittedName>
</protein>
<accession>A0A9X2RHN7</accession>